<keyword evidence="3" id="KW-0813">Transport</keyword>
<dbReference type="CDD" id="cd01146">
    <property type="entry name" value="FhuD"/>
    <property type="match status" value="1"/>
</dbReference>
<keyword evidence="4 5" id="KW-0732">Signal</keyword>
<comment type="similarity">
    <text evidence="2">Belongs to the bacterial solute-binding protein 8 family.</text>
</comment>
<evidence type="ECO:0000259" key="6">
    <source>
        <dbReference type="PROSITE" id="PS50983"/>
    </source>
</evidence>
<protein>
    <submittedName>
        <fullName evidence="7">Iron-siderophore ABC transporter substrate-binding protein</fullName>
    </submittedName>
</protein>
<dbReference type="Proteomes" id="UP001555826">
    <property type="component" value="Unassembled WGS sequence"/>
</dbReference>
<gene>
    <name evidence="7" type="ORF">AB1207_11595</name>
</gene>
<reference evidence="7 8" key="1">
    <citation type="submission" date="2024-07" db="EMBL/GenBank/DDBJ databases">
        <authorList>
            <person name="Thanompreechachai J."/>
            <person name="Duangmal K."/>
        </authorList>
    </citation>
    <scope>NUCLEOTIDE SEQUENCE [LARGE SCALE GENOMIC DNA]</scope>
    <source>
        <strain evidence="7 8">KCTC 19886</strain>
    </source>
</reference>
<dbReference type="PROSITE" id="PS51318">
    <property type="entry name" value="TAT"/>
    <property type="match status" value="1"/>
</dbReference>
<dbReference type="PANTHER" id="PTHR30532:SF24">
    <property type="entry name" value="FERRIC ENTEROBACTIN-BINDING PERIPLASMIC PROTEIN FEPB"/>
    <property type="match status" value="1"/>
</dbReference>
<dbReference type="Gene3D" id="3.40.50.1980">
    <property type="entry name" value="Nitrogenase molybdenum iron protein domain"/>
    <property type="match status" value="2"/>
</dbReference>
<organism evidence="7 8">
    <name type="scientific">Kineococcus endophyticus</name>
    <dbReference type="NCBI Taxonomy" id="1181883"/>
    <lineage>
        <taxon>Bacteria</taxon>
        <taxon>Bacillati</taxon>
        <taxon>Actinomycetota</taxon>
        <taxon>Actinomycetes</taxon>
        <taxon>Kineosporiales</taxon>
        <taxon>Kineosporiaceae</taxon>
        <taxon>Kineococcus</taxon>
    </lineage>
</organism>
<proteinExistence type="inferred from homology"/>
<evidence type="ECO:0000256" key="1">
    <source>
        <dbReference type="ARBA" id="ARBA00004196"/>
    </source>
</evidence>
<dbReference type="InterPro" id="IPR006311">
    <property type="entry name" value="TAT_signal"/>
</dbReference>
<comment type="caution">
    <text evidence="7">The sequence shown here is derived from an EMBL/GenBank/DDBJ whole genome shotgun (WGS) entry which is preliminary data.</text>
</comment>
<evidence type="ECO:0000313" key="7">
    <source>
        <dbReference type="EMBL" id="MEW9265394.1"/>
    </source>
</evidence>
<sequence length="340" mass="35691">MRTSRRALLATVPVVAIASACGSSSTQEPAAAPSSSGSAGASAFPVTVEHALGKTTVEAAPQRIVCLGWGSQDVLWALGLQPVGIPEVTWGGLEDGTLPWWAGHFDKATTTFLPAPSSQEIPFEQIAALAPDLVLAVNSGITAQDYSKLEAIAPTVGYPKGPWLTTWQESATMIGQAVGKSAEAEELVADTEDDLANRAAATPSLEGKTFTYVYATSTGMSAYLPGDARVDLMRSLGMVDAPGIESLAKANPEEFYVEIAKERVRDIDSQVLVGYGEITRDQLRADPVYATMPAVAADAVAYLDDKLLVTATSATVLSVPWLLDRLVPMLDAAAQKAPTL</sequence>
<comment type="subcellular location">
    <subcellularLocation>
        <location evidence="1">Cell envelope</location>
    </subcellularLocation>
</comment>
<feature type="signal peptide" evidence="5">
    <location>
        <begin position="1"/>
        <end position="18"/>
    </location>
</feature>
<dbReference type="SUPFAM" id="SSF53807">
    <property type="entry name" value="Helical backbone' metal receptor"/>
    <property type="match status" value="1"/>
</dbReference>
<evidence type="ECO:0000256" key="4">
    <source>
        <dbReference type="ARBA" id="ARBA00022729"/>
    </source>
</evidence>
<dbReference type="PANTHER" id="PTHR30532">
    <property type="entry name" value="IRON III DICITRATE-BINDING PERIPLASMIC PROTEIN"/>
    <property type="match status" value="1"/>
</dbReference>
<dbReference type="InterPro" id="IPR051313">
    <property type="entry name" value="Bact_iron-sidero_bind"/>
</dbReference>
<dbReference type="Pfam" id="PF01497">
    <property type="entry name" value="Peripla_BP_2"/>
    <property type="match status" value="1"/>
</dbReference>
<evidence type="ECO:0000256" key="2">
    <source>
        <dbReference type="ARBA" id="ARBA00008814"/>
    </source>
</evidence>
<dbReference type="RefSeq" id="WP_367638448.1">
    <property type="nucleotide sequence ID" value="NZ_JBFNQN010000007.1"/>
</dbReference>
<accession>A0ABV3P708</accession>
<name>A0ABV3P708_9ACTN</name>
<dbReference type="EMBL" id="JBFNQN010000007">
    <property type="protein sequence ID" value="MEW9265394.1"/>
    <property type="molecule type" value="Genomic_DNA"/>
</dbReference>
<keyword evidence="8" id="KW-1185">Reference proteome</keyword>
<dbReference type="PROSITE" id="PS51257">
    <property type="entry name" value="PROKAR_LIPOPROTEIN"/>
    <property type="match status" value="1"/>
</dbReference>
<evidence type="ECO:0000256" key="5">
    <source>
        <dbReference type="SAM" id="SignalP"/>
    </source>
</evidence>
<evidence type="ECO:0000256" key="3">
    <source>
        <dbReference type="ARBA" id="ARBA00022448"/>
    </source>
</evidence>
<evidence type="ECO:0000313" key="8">
    <source>
        <dbReference type="Proteomes" id="UP001555826"/>
    </source>
</evidence>
<feature type="domain" description="Fe/B12 periplasmic-binding" evidence="6">
    <location>
        <begin position="63"/>
        <end position="334"/>
    </location>
</feature>
<feature type="chain" id="PRO_5045964851" evidence="5">
    <location>
        <begin position="19"/>
        <end position="340"/>
    </location>
</feature>
<dbReference type="PROSITE" id="PS50983">
    <property type="entry name" value="FE_B12_PBP"/>
    <property type="match status" value="1"/>
</dbReference>
<dbReference type="InterPro" id="IPR002491">
    <property type="entry name" value="ABC_transptr_periplasmic_BD"/>
</dbReference>